<dbReference type="SUPFAM" id="SSF53098">
    <property type="entry name" value="Ribonuclease H-like"/>
    <property type="match status" value="1"/>
</dbReference>
<dbReference type="RefSeq" id="WP_238228851.1">
    <property type="nucleotide sequence ID" value="NZ_BAAADH010000054.1"/>
</dbReference>
<dbReference type="PANTHER" id="PTHR36015:SF6">
    <property type="entry name" value="HOLLIDAY JUNCTION RESOLVASE MOC1, CHLOROPLASTIC-RELATED"/>
    <property type="match status" value="1"/>
</dbReference>
<organism evidence="2 3">
    <name type="scientific">Methylorubrum aminovorans</name>
    <dbReference type="NCBI Taxonomy" id="269069"/>
    <lineage>
        <taxon>Bacteria</taxon>
        <taxon>Pseudomonadati</taxon>
        <taxon>Pseudomonadota</taxon>
        <taxon>Alphaproteobacteria</taxon>
        <taxon>Hyphomicrobiales</taxon>
        <taxon>Methylobacteriaceae</taxon>
        <taxon>Methylorubrum</taxon>
    </lineage>
</organism>
<feature type="compositionally biased region" description="Polar residues" evidence="1">
    <location>
        <begin position="185"/>
        <end position="196"/>
    </location>
</feature>
<comment type="caution">
    <text evidence="2">The sequence shown here is derived from an EMBL/GenBank/DDBJ whole genome shotgun (WGS) entry which is preliminary data.</text>
</comment>
<dbReference type="CDD" id="cd22992">
    <property type="entry name" value="MOC1"/>
    <property type="match status" value="1"/>
</dbReference>
<evidence type="ECO:0000256" key="1">
    <source>
        <dbReference type="SAM" id="MobiDB-lite"/>
    </source>
</evidence>
<dbReference type="InterPro" id="IPR036397">
    <property type="entry name" value="RNaseH_sf"/>
</dbReference>
<dbReference type="Proteomes" id="UP001055039">
    <property type="component" value="Unassembled WGS sequence"/>
</dbReference>
<reference evidence="2" key="1">
    <citation type="journal article" date="2021" name="Front. Microbiol.">
        <title>Comprehensive Comparative Genomics and Phenotyping of Methylobacterium Species.</title>
        <authorList>
            <person name="Alessa O."/>
            <person name="Ogura Y."/>
            <person name="Fujitani Y."/>
            <person name="Takami H."/>
            <person name="Hayashi T."/>
            <person name="Sahin N."/>
            <person name="Tani A."/>
        </authorList>
    </citation>
    <scope>NUCLEOTIDE SEQUENCE</scope>
    <source>
        <strain evidence="2">NBRC 15686</strain>
    </source>
</reference>
<reference evidence="2" key="2">
    <citation type="submission" date="2021-08" db="EMBL/GenBank/DDBJ databases">
        <authorList>
            <person name="Tani A."/>
            <person name="Ola A."/>
            <person name="Ogura Y."/>
            <person name="Katsura K."/>
            <person name="Hayashi T."/>
        </authorList>
    </citation>
    <scope>NUCLEOTIDE SEQUENCE</scope>
    <source>
        <strain evidence="2">NBRC 15686</strain>
    </source>
</reference>
<proteinExistence type="predicted"/>
<keyword evidence="3" id="KW-1185">Reference proteome</keyword>
<evidence type="ECO:0000313" key="3">
    <source>
        <dbReference type="Proteomes" id="UP001055039"/>
    </source>
</evidence>
<dbReference type="EMBL" id="BPRC01000038">
    <property type="protein sequence ID" value="GJE67972.1"/>
    <property type="molecule type" value="Genomic_DNA"/>
</dbReference>
<dbReference type="Gene3D" id="3.30.420.10">
    <property type="entry name" value="Ribonuclease H-like superfamily/Ribonuclease H"/>
    <property type="match status" value="1"/>
</dbReference>
<dbReference type="PANTHER" id="PTHR36015">
    <property type="entry name" value="HOLLIDAY JUNCTION RESOLVASE MOC1, CHLOROPLASTIC-RELATED"/>
    <property type="match status" value="1"/>
</dbReference>
<dbReference type="InterPro" id="IPR045290">
    <property type="entry name" value="MOC1-like"/>
</dbReference>
<dbReference type="InterPro" id="IPR012337">
    <property type="entry name" value="RNaseH-like_sf"/>
</dbReference>
<name>A0ABQ4UNN9_9HYPH</name>
<feature type="compositionally biased region" description="Low complexity" evidence="1">
    <location>
        <begin position="170"/>
        <end position="184"/>
    </location>
</feature>
<protein>
    <submittedName>
        <fullName evidence="2">Uncharacterized protein</fullName>
    </submittedName>
</protein>
<gene>
    <name evidence="2" type="ORF">LNAOJCKE_5208</name>
</gene>
<evidence type="ECO:0000313" key="2">
    <source>
        <dbReference type="EMBL" id="GJE67972.1"/>
    </source>
</evidence>
<feature type="region of interest" description="Disordered" evidence="1">
    <location>
        <begin position="163"/>
        <end position="196"/>
    </location>
</feature>
<accession>A0ABQ4UNN9</accession>
<sequence>MSVRARILGIDPGLTGAIALLTPDTPGIVGVWDMPTVLKTVDPAALAALIRDQNADAIVLEEVGPQPRDGVRQAFSFGQSYATARVVALMLEIPLHLVRPQAWKSFYRLRGGDEGKEQGRALALRRFPTSHASFARKKDHNRAEAALLALYGAERLLLAGSSHEPDRVGDVAPAGGVAASGHPPLTSSPSATEVPE</sequence>